<evidence type="ECO:0000256" key="4">
    <source>
        <dbReference type="ARBA" id="ARBA00016218"/>
    </source>
</evidence>
<evidence type="ECO:0000256" key="7">
    <source>
        <dbReference type="ARBA" id="ARBA00022777"/>
    </source>
</evidence>
<keyword evidence="9" id="KW-0289">Folate biosynthesis</keyword>
<evidence type="ECO:0000256" key="5">
    <source>
        <dbReference type="ARBA" id="ARBA00022679"/>
    </source>
</evidence>
<keyword evidence="15" id="KW-1185">Reference proteome</keyword>
<comment type="function">
    <text evidence="10">Catalyzes the transfer of pyrophosphate from adenosine triphosphate (ATP) to 6-hydroxymethyl-7,8-dihydropterin, an enzymatic step in folate biosynthesis pathway.</text>
</comment>
<evidence type="ECO:0000256" key="12">
    <source>
        <dbReference type="ARBA" id="ARBA00033413"/>
    </source>
</evidence>
<keyword evidence="6" id="KW-0547">Nucleotide-binding</keyword>
<dbReference type="PANTHER" id="PTHR43071">
    <property type="entry name" value="2-AMINO-4-HYDROXY-6-HYDROXYMETHYLDIHYDROPTERIDINE PYROPHOSPHOKINASE"/>
    <property type="match status" value="1"/>
</dbReference>
<sequence>MASVLISLGSNMGQSSDIIWQAKEQIASLEGVLELAFSSLYKTKPVGYLFQDDFINAAMLIKCDLEPLELLHRLQHIEQLHKRVRTIKNGPRTLDLDIIAISNYTHAGSTLTLPHPRMHERAFVLIPCAQIAPDFIVPGHNMSIDSLKAKLSDEDLNSVELLHGNK</sequence>
<accession>A0A2X0VP69</accession>
<reference evidence="14 15" key="1">
    <citation type="submission" date="2018-06" db="EMBL/GenBank/DDBJ databases">
        <authorList>
            <consortium name="Pathogen Informatics"/>
            <person name="Doyle S."/>
        </authorList>
    </citation>
    <scope>NUCLEOTIDE SEQUENCE [LARGE SCALE GENOMIC DNA]</scope>
    <source>
        <strain evidence="14 15">NCTC13093</strain>
    </source>
</reference>
<keyword evidence="7 14" id="KW-0418">Kinase</keyword>
<evidence type="ECO:0000256" key="11">
    <source>
        <dbReference type="ARBA" id="ARBA00029766"/>
    </source>
</evidence>
<evidence type="ECO:0000256" key="10">
    <source>
        <dbReference type="ARBA" id="ARBA00029409"/>
    </source>
</evidence>
<dbReference type="Pfam" id="PF01288">
    <property type="entry name" value="HPPK"/>
    <property type="match status" value="1"/>
</dbReference>
<dbReference type="Proteomes" id="UP000250086">
    <property type="component" value="Unassembled WGS sequence"/>
</dbReference>
<dbReference type="EC" id="2.7.6.3" evidence="3"/>
<evidence type="ECO:0000256" key="1">
    <source>
        <dbReference type="ARBA" id="ARBA00005051"/>
    </source>
</evidence>
<evidence type="ECO:0000256" key="8">
    <source>
        <dbReference type="ARBA" id="ARBA00022840"/>
    </source>
</evidence>
<evidence type="ECO:0000256" key="3">
    <source>
        <dbReference type="ARBA" id="ARBA00013253"/>
    </source>
</evidence>
<dbReference type="PROSITE" id="PS00794">
    <property type="entry name" value="HPPK"/>
    <property type="match status" value="1"/>
</dbReference>
<protein>
    <recommendedName>
        <fullName evidence="4">2-amino-4-hydroxy-6-hydroxymethyldihydropteridine pyrophosphokinase</fullName>
        <ecNumber evidence="3">2.7.6.3</ecNumber>
    </recommendedName>
    <alternativeName>
        <fullName evidence="11">6-hydroxymethyl-7,8-dihydropterin pyrophosphokinase</fullName>
    </alternativeName>
    <alternativeName>
        <fullName evidence="12">7,8-dihydro-6-hydroxymethylpterin-pyrophosphokinase</fullName>
    </alternativeName>
</protein>
<comment type="similarity">
    <text evidence="2">Belongs to the HPPK family.</text>
</comment>
<organism evidence="14 15">
    <name type="scientific">Anaerobiospirillum thomasii</name>
    <dbReference type="NCBI Taxonomy" id="179995"/>
    <lineage>
        <taxon>Bacteria</taxon>
        <taxon>Pseudomonadati</taxon>
        <taxon>Pseudomonadota</taxon>
        <taxon>Gammaproteobacteria</taxon>
        <taxon>Aeromonadales</taxon>
        <taxon>Succinivibrionaceae</taxon>
        <taxon>Anaerobiospirillum</taxon>
    </lineage>
</organism>
<dbReference type="EMBL" id="UAPV01000001">
    <property type="protein sequence ID" value="SPT69540.1"/>
    <property type="molecule type" value="Genomic_DNA"/>
</dbReference>
<dbReference type="GO" id="GO:0046656">
    <property type="term" value="P:folic acid biosynthetic process"/>
    <property type="evidence" value="ECO:0007669"/>
    <property type="project" value="UniProtKB-KW"/>
</dbReference>
<dbReference type="Gene3D" id="3.30.70.560">
    <property type="entry name" value="7,8-Dihydro-6-hydroxymethylpterin-pyrophosphokinase HPPK"/>
    <property type="match status" value="1"/>
</dbReference>
<comment type="pathway">
    <text evidence="1">Cofactor biosynthesis; tetrahydrofolate biosynthesis; 2-amino-4-hydroxy-6-hydroxymethyl-7,8-dihydropteridine diphosphate from 7,8-dihydroneopterin triphosphate: step 4/4.</text>
</comment>
<dbReference type="InterPro" id="IPR000550">
    <property type="entry name" value="Hppk"/>
</dbReference>
<dbReference type="PANTHER" id="PTHR43071:SF1">
    <property type="entry name" value="2-AMINO-4-HYDROXY-6-HYDROXYMETHYLDIHYDROPTERIDINE PYROPHOSPHOKINASE"/>
    <property type="match status" value="1"/>
</dbReference>
<keyword evidence="8" id="KW-0067">ATP-binding</keyword>
<dbReference type="GO" id="GO:0016301">
    <property type="term" value="F:kinase activity"/>
    <property type="evidence" value="ECO:0007669"/>
    <property type="project" value="UniProtKB-KW"/>
</dbReference>
<evidence type="ECO:0000259" key="13">
    <source>
        <dbReference type="PROSITE" id="PS00794"/>
    </source>
</evidence>
<gene>
    <name evidence="14" type="primary">folK_1</name>
    <name evidence="14" type="ORF">NCTC13093_00917</name>
</gene>
<evidence type="ECO:0000256" key="6">
    <source>
        <dbReference type="ARBA" id="ARBA00022741"/>
    </source>
</evidence>
<keyword evidence="5 14" id="KW-0808">Transferase</keyword>
<dbReference type="GO" id="GO:0005524">
    <property type="term" value="F:ATP binding"/>
    <property type="evidence" value="ECO:0007669"/>
    <property type="project" value="UniProtKB-KW"/>
</dbReference>
<name>A0A2X0VP69_9GAMM</name>
<dbReference type="GO" id="GO:0046654">
    <property type="term" value="P:tetrahydrofolate biosynthetic process"/>
    <property type="evidence" value="ECO:0007669"/>
    <property type="project" value="UniProtKB-UniPathway"/>
</dbReference>
<evidence type="ECO:0000256" key="2">
    <source>
        <dbReference type="ARBA" id="ARBA00005810"/>
    </source>
</evidence>
<proteinExistence type="inferred from homology"/>
<dbReference type="UniPathway" id="UPA00077">
    <property type="reaction ID" value="UER00155"/>
</dbReference>
<dbReference type="InterPro" id="IPR035907">
    <property type="entry name" value="Hppk_sf"/>
</dbReference>
<dbReference type="AlphaFoldDB" id="A0A2X0VP69"/>
<dbReference type="NCBIfam" id="TIGR01498">
    <property type="entry name" value="folK"/>
    <property type="match status" value="1"/>
</dbReference>
<evidence type="ECO:0000256" key="9">
    <source>
        <dbReference type="ARBA" id="ARBA00022909"/>
    </source>
</evidence>
<evidence type="ECO:0000313" key="14">
    <source>
        <dbReference type="EMBL" id="SPT69540.1"/>
    </source>
</evidence>
<evidence type="ECO:0000313" key="15">
    <source>
        <dbReference type="Proteomes" id="UP000250086"/>
    </source>
</evidence>
<feature type="domain" description="7,8-dihydro-6-hydroxymethylpterin-pyrophosphokinase" evidence="13">
    <location>
        <begin position="88"/>
        <end position="99"/>
    </location>
</feature>
<dbReference type="CDD" id="cd00483">
    <property type="entry name" value="HPPK"/>
    <property type="match status" value="1"/>
</dbReference>
<dbReference type="RefSeq" id="WP_113743700.1">
    <property type="nucleotide sequence ID" value="NZ_UAPV01000001.1"/>
</dbReference>
<dbReference type="SUPFAM" id="SSF55083">
    <property type="entry name" value="6-hydroxymethyl-7,8-dihydropterin pyrophosphokinase, HPPK"/>
    <property type="match status" value="1"/>
</dbReference>
<dbReference type="GO" id="GO:0003848">
    <property type="term" value="F:2-amino-4-hydroxy-6-hydroxymethyldihydropteridine diphosphokinase activity"/>
    <property type="evidence" value="ECO:0007669"/>
    <property type="project" value="UniProtKB-EC"/>
</dbReference>